<sequence>MATVADGFRYAERVVSGDIVAGELVRLACQRFFHDLEHGPARGVYFDEGRAQHVLDFYNFVSPT</sequence>
<reference evidence="1 2" key="1">
    <citation type="submission" date="2018-12" db="EMBL/GenBank/DDBJ databases">
        <authorList>
            <consortium name="Pathogen Informatics"/>
        </authorList>
    </citation>
    <scope>NUCLEOTIDE SEQUENCE [LARGE SCALE GENOMIC DNA]</scope>
    <source>
        <strain evidence="1 2">NCTC13635</strain>
    </source>
</reference>
<protein>
    <submittedName>
        <fullName evidence="1">Phage terminase-like protein, large subunit</fullName>
    </submittedName>
</protein>
<evidence type="ECO:0000313" key="1">
    <source>
        <dbReference type="EMBL" id="VEA99528.1"/>
    </source>
</evidence>
<dbReference type="Proteomes" id="UP000282433">
    <property type="component" value="Chromosome"/>
</dbReference>
<accession>A0A3S4IJI2</accession>
<name>A0A3S4IJI2_KLEPN</name>
<dbReference type="AlphaFoldDB" id="A0A3S4IJI2"/>
<gene>
    <name evidence="1" type="ORF">NCTC13635_00622</name>
</gene>
<organism evidence="1 2">
    <name type="scientific">Klebsiella pneumoniae</name>
    <dbReference type="NCBI Taxonomy" id="573"/>
    <lineage>
        <taxon>Bacteria</taxon>
        <taxon>Pseudomonadati</taxon>
        <taxon>Pseudomonadota</taxon>
        <taxon>Gammaproteobacteria</taxon>
        <taxon>Enterobacterales</taxon>
        <taxon>Enterobacteriaceae</taxon>
        <taxon>Klebsiella/Raoultella group</taxon>
        <taxon>Klebsiella</taxon>
        <taxon>Klebsiella pneumoniae complex</taxon>
    </lineage>
</organism>
<evidence type="ECO:0000313" key="2">
    <source>
        <dbReference type="Proteomes" id="UP000282433"/>
    </source>
</evidence>
<proteinExistence type="predicted"/>
<dbReference type="EMBL" id="LR134162">
    <property type="protein sequence ID" value="VEA99528.1"/>
    <property type="molecule type" value="Genomic_DNA"/>
</dbReference>